<feature type="signal peptide" evidence="3">
    <location>
        <begin position="1"/>
        <end position="25"/>
    </location>
</feature>
<evidence type="ECO:0000259" key="4">
    <source>
        <dbReference type="Pfam" id="PF00263"/>
    </source>
</evidence>
<dbReference type="GO" id="GO:0009306">
    <property type="term" value="P:protein secretion"/>
    <property type="evidence" value="ECO:0007669"/>
    <property type="project" value="InterPro"/>
</dbReference>
<evidence type="ECO:0000256" key="3">
    <source>
        <dbReference type="SAM" id="SignalP"/>
    </source>
</evidence>
<dbReference type="InterPro" id="IPR001775">
    <property type="entry name" value="GspD/PilQ"/>
</dbReference>
<dbReference type="EMBL" id="LDJI01000021">
    <property type="protein sequence ID" value="KRG63579.1"/>
    <property type="molecule type" value="Genomic_DNA"/>
</dbReference>
<evidence type="ECO:0000259" key="5">
    <source>
        <dbReference type="Pfam" id="PF13629"/>
    </source>
</evidence>
<keyword evidence="7" id="KW-1185">Reference proteome</keyword>
<dbReference type="PANTHER" id="PTHR30332">
    <property type="entry name" value="PROBABLE GENERAL SECRETION PATHWAY PROTEIN D"/>
    <property type="match status" value="1"/>
</dbReference>
<accession>A0A0R0C2J0</accession>
<dbReference type="Pfam" id="PF13629">
    <property type="entry name" value="T2SS-T3SS_pil_N"/>
    <property type="match status" value="1"/>
</dbReference>
<feature type="domain" description="Pilus formation protein N-terminal" evidence="5">
    <location>
        <begin position="98"/>
        <end position="159"/>
    </location>
</feature>
<keyword evidence="3" id="KW-0732">Signal</keyword>
<evidence type="ECO:0000256" key="1">
    <source>
        <dbReference type="RuleBase" id="RU004003"/>
    </source>
</evidence>
<dbReference type="AlphaFoldDB" id="A0A0R0C2J0"/>
<dbReference type="PATRIC" id="fig|405444.3.peg.1443"/>
<evidence type="ECO:0000313" key="6">
    <source>
        <dbReference type="EMBL" id="KRG63579.1"/>
    </source>
</evidence>
<feature type="compositionally biased region" description="Basic and acidic residues" evidence="2">
    <location>
        <begin position="491"/>
        <end position="506"/>
    </location>
</feature>
<dbReference type="InterPro" id="IPR032789">
    <property type="entry name" value="T2SS-T3SS_pil_N"/>
</dbReference>
<feature type="region of interest" description="Disordered" evidence="2">
    <location>
        <begin position="485"/>
        <end position="506"/>
    </location>
</feature>
<evidence type="ECO:0000313" key="7">
    <source>
        <dbReference type="Proteomes" id="UP000050864"/>
    </source>
</evidence>
<dbReference type="InterPro" id="IPR050810">
    <property type="entry name" value="Bact_Secretion_Sys_Channel"/>
</dbReference>
<dbReference type="PANTHER" id="PTHR30332:SF17">
    <property type="entry name" value="TYPE IV PILIATION SYSTEM PROTEIN DR_0774-RELATED"/>
    <property type="match status" value="1"/>
</dbReference>
<dbReference type="GO" id="GO:0015627">
    <property type="term" value="C:type II protein secretion system complex"/>
    <property type="evidence" value="ECO:0007669"/>
    <property type="project" value="TreeGrafter"/>
</dbReference>
<gene>
    <name evidence="6" type="ORF">ABB26_11760</name>
</gene>
<dbReference type="InterPro" id="IPR004846">
    <property type="entry name" value="T2SS/T3SS_dom"/>
</dbReference>
<dbReference type="RefSeq" id="WP_057634313.1">
    <property type="nucleotide sequence ID" value="NZ_LDJI01000021.1"/>
</dbReference>
<dbReference type="PRINTS" id="PR00811">
    <property type="entry name" value="BCTERIALGSPD"/>
</dbReference>
<evidence type="ECO:0000256" key="2">
    <source>
        <dbReference type="SAM" id="MobiDB-lite"/>
    </source>
</evidence>
<dbReference type="Proteomes" id="UP000050864">
    <property type="component" value="Unassembled WGS sequence"/>
</dbReference>
<protein>
    <submittedName>
        <fullName evidence="6">Type II and III secretion system protein</fullName>
    </submittedName>
</protein>
<feature type="chain" id="PRO_5006393416" evidence="3">
    <location>
        <begin position="26"/>
        <end position="506"/>
    </location>
</feature>
<organism evidence="6 7">
    <name type="scientific">Stenotrophomonas humi</name>
    <dbReference type="NCBI Taxonomy" id="405444"/>
    <lineage>
        <taxon>Bacteria</taxon>
        <taxon>Pseudomonadati</taxon>
        <taxon>Pseudomonadota</taxon>
        <taxon>Gammaproteobacteria</taxon>
        <taxon>Lysobacterales</taxon>
        <taxon>Lysobacteraceae</taxon>
        <taxon>Stenotrophomonas</taxon>
    </lineage>
</organism>
<dbReference type="Pfam" id="PF00263">
    <property type="entry name" value="Secretin"/>
    <property type="match status" value="1"/>
</dbReference>
<name>A0A0R0C2J0_9GAMM</name>
<feature type="domain" description="Type II/III secretion system secretin-like" evidence="4">
    <location>
        <begin position="317"/>
        <end position="472"/>
    </location>
</feature>
<proteinExistence type="inferred from homology"/>
<sequence length="506" mass="54278">MRIRTSRFSMLGALVAMSFSSTASAQQVDFVPGATPSTSPTAPSAPVVVTPASNARAAPASNAAAGSLVPGRAFPAPTTNGAYSRPASNREAVPLPERARLYVGQAKVYRLPRALKRVAVGNGELLQVTNIGRNELVVIGNKTGDSTIHLWMQDGSQIDVPVSIGENDTESLAETVRTLLADAGNIGVHTVADRVVVTGQDVHPGIAARIQSLKEIYPQLLDFTSSDPVGMRPMVLMDVKIMEFDSNALEELGIKWDNVIRGPMGGLIKDFTTNDYFRVLPEGSPFESLQPPLPTALKGTQAYFGIATTIGSSINLLMNKGKAFMLASPQLSARSGGSAKFLVGGEVPIPIPQGFGQVTVDFKEYGIKLDIEPLVNSNQEISTQLMAEVSRIDPSVMVQGVPGFTTRRTSSEINVRAGETIVVSGLVDSNAAKSAEKFPFLGDIPILGKLFRSDGFRGNRTELVMFVTPRIITPDSQENLDAIERGNNIQERGRDAMPRRNKEFMQ</sequence>
<dbReference type="STRING" id="405444.ABB26_11760"/>
<comment type="caution">
    <text evidence="6">The sequence shown here is derived from an EMBL/GenBank/DDBJ whole genome shotgun (WGS) entry which is preliminary data.</text>
</comment>
<comment type="similarity">
    <text evidence="1">Belongs to the bacterial secretin family.</text>
</comment>
<reference evidence="6 7" key="1">
    <citation type="submission" date="2015-05" db="EMBL/GenBank/DDBJ databases">
        <title>Genome sequencing and analysis of members of genus Stenotrophomonas.</title>
        <authorList>
            <person name="Patil P.P."/>
            <person name="Midha S."/>
            <person name="Patil P.B."/>
        </authorList>
    </citation>
    <scope>NUCLEOTIDE SEQUENCE [LARGE SCALE GENOMIC DNA]</scope>
    <source>
        <strain evidence="6 7">DSM 18929</strain>
    </source>
</reference>